<dbReference type="Proteomes" id="UP001633002">
    <property type="component" value="Unassembled WGS sequence"/>
</dbReference>
<organism evidence="2 3">
    <name type="scientific">Riccia sorocarpa</name>
    <dbReference type="NCBI Taxonomy" id="122646"/>
    <lineage>
        <taxon>Eukaryota</taxon>
        <taxon>Viridiplantae</taxon>
        <taxon>Streptophyta</taxon>
        <taxon>Embryophyta</taxon>
        <taxon>Marchantiophyta</taxon>
        <taxon>Marchantiopsida</taxon>
        <taxon>Marchantiidae</taxon>
        <taxon>Marchantiales</taxon>
        <taxon>Ricciaceae</taxon>
        <taxon>Riccia</taxon>
    </lineage>
</organism>
<dbReference type="InterPro" id="IPR036691">
    <property type="entry name" value="Endo/exonu/phosph_ase_sf"/>
</dbReference>
<reference evidence="2 3" key="1">
    <citation type="submission" date="2024-09" db="EMBL/GenBank/DDBJ databases">
        <title>Chromosome-scale assembly of Riccia sorocarpa.</title>
        <authorList>
            <person name="Paukszto L."/>
        </authorList>
    </citation>
    <scope>NUCLEOTIDE SEQUENCE [LARGE SCALE GENOMIC DNA]</scope>
    <source>
        <strain evidence="2">LP-2024</strain>
        <tissue evidence="2">Aerial parts of the thallus</tissue>
    </source>
</reference>
<keyword evidence="3" id="KW-1185">Reference proteome</keyword>
<dbReference type="SUPFAM" id="SSF56219">
    <property type="entry name" value="DNase I-like"/>
    <property type="match status" value="1"/>
</dbReference>
<name>A0ABD3GG58_9MARC</name>
<proteinExistence type="predicted"/>
<feature type="compositionally biased region" description="Basic and acidic residues" evidence="1">
    <location>
        <begin position="82"/>
        <end position="91"/>
    </location>
</feature>
<comment type="caution">
    <text evidence="2">The sequence shown here is derived from an EMBL/GenBank/DDBJ whole genome shotgun (WGS) entry which is preliminary data.</text>
</comment>
<dbReference type="EMBL" id="JBJQOH010000007">
    <property type="protein sequence ID" value="KAL3678153.1"/>
    <property type="molecule type" value="Genomic_DNA"/>
</dbReference>
<gene>
    <name evidence="2" type="ORF">R1sor_021109</name>
</gene>
<sequence>MEQQEEADDPIVTAKGKNIPVDIPRQPGPQSSKVGQNGASSSSIPHGNQGTQAGKPMSNLILREVEDASARDGRSTLTGAKHQQDERERRLSSAGAITPTDSSGRKKLRNEGDLTPNAGSGPAAGPKISPRNDSTSKVGQKTPQELKTQEFSLEKTLSLVSDGGRIIVDYRPDGWGGSALVIKPKFKVITAGVKGTGQAAWAMIQTKKGVVGVLSIYAPHNERERSELWLWVKALIGEGNWIITGDLNMVEKGEDTNCESPVLKGEENLIWTDLCQDADLVDCYSVAARRAGSCFTRFQVKGTAIEMSRLDRLYLTKSGDWVDFIASITHDNRAGISDHSPVIVELHLVEETREHLIRKSYTKVSVSDLHDEAVKRKVIAAWHNHPPSVTDPRIRWDLAWRRVKSVVKEARQTKKAQEVSREDLEQLAEGWRMKLEQDNTPENREGFLIAKGMVHEKDESEAKIWRYRSRAKWMAEGEAPTKFFFSLWKANMRQEEIQMLQLEDGSVTENREQIRREIGVFYKKLFTEEGETQADRMERTEILSLINKRVTQEERKFRANPDGGGPG</sequence>
<feature type="compositionally biased region" description="Polar residues" evidence="1">
    <location>
        <begin position="28"/>
        <end position="52"/>
    </location>
</feature>
<evidence type="ECO:0008006" key="4">
    <source>
        <dbReference type="Google" id="ProtNLM"/>
    </source>
</evidence>
<dbReference type="Gene3D" id="3.60.10.10">
    <property type="entry name" value="Endonuclease/exonuclease/phosphatase"/>
    <property type="match status" value="1"/>
</dbReference>
<feature type="compositionally biased region" description="Basic and acidic residues" evidence="1">
    <location>
        <begin position="63"/>
        <end position="74"/>
    </location>
</feature>
<evidence type="ECO:0000313" key="3">
    <source>
        <dbReference type="Proteomes" id="UP001633002"/>
    </source>
</evidence>
<evidence type="ECO:0000313" key="2">
    <source>
        <dbReference type="EMBL" id="KAL3678153.1"/>
    </source>
</evidence>
<feature type="region of interest" description="Disordered" evidence="1">
    <location>
        <begin position="1"/>
        <end position="145"/>
    </location>
</feature>
<dbReference type="AlphaFoldDB" id="A0ABD3GG58"/>
<feature type="compositionally biased region" description="Polar residues" evidence="1">
    <location>
        <begin position="131"/>
        <end position="145"/>
    </location>
</feature>
<protein>
    <recommendedName>
        <fullName evidence="4">Endonuclease/exonuclease/phosphatase domain-containing protein</fullName>
    </recommendedName>
</protein>
<accession>A0ABD3GG58</accession>
<evidence type="ECO:0000256" key="1">
    <source>
        <dbReference type="SAM" id="MobiDB-lite"/>
    </source>
</evidence>